<dbReference type="EMBL" id="AAOH01000002">
    <property type="protein sequence ID" value="EAR29346.1"/>
    <property type="molecule type" value="Genomic_DNA"/>
</dbReference>
<comment type="caution">
    <text evidence="1">The sequence shown here is derived from an EMBL/GenBank/DDBJ whole genome shotgun (WGS) entry which is preliminary data.</text>
</comment>
<reference evidence="1 2" key="1">
    <citation type="submission" date="2006-02" db="EMBL/GenBank/DDBJ databases">
        <authorList>
            <person name="Moran M.A."/>
            <person name="Kjelleberg S."/>
            <person name="Egan S."/>
            <person name="Saunders N."/>
            <person name="Thomas T."/>
            <person name="Ferriera S."/>
            <person name="Johnson J."/>
            <person name="Kravitz S."/>
            <person name="Halpern A."/>
            <person name="Remington K."/>
            <person name="Beeson K."/>
            <person name="Tran B."/>
            <person name="Rogers Y.-H."/>
            <person name="Friedman R."/>
            <person name="Venter J.C."/>
        </authorList>
    </citation>
    <scope>NUCLEOTIDE SEQUENCE [LARGE SCALE GENOMIC DNA]</scope>
    <source>
        <strain evidence="1 2">D2</strain>
    </source>
</reference>
<organism evidence="1 2">
    <name type="scientific">Pseudoalteromonas tunicata D2</name>
    <dbReference type="NCBI Taxonomy" id="87626"/>
    <lineage>
        <taxon>Bacteria</taxon>
        <taxon>Pseudomonadati</taxon>
        <taxon>Pseudomonadota</taxon>
        <taxon>Gammaproteobacteria</taxon>
        <taxon>Alteromonadales</taxon>
        <taxon>Pseudoalteromonadaceae</taxon>
        <taxon>Pseudoalteromonas</taxon>
    </lineage>
</organism>
<sequence>MKVSSTAFSPDLTIKIVDYPKKANLILVDDYKDGDIQICKKSTSLGAKTIKVSSTAFSPDITIKLTDSSFSVDYTIFVASERMTIEEAAALFAVIWQANRDK</sequence>
<keyword evidence="2" id="KW-1185">Reference proteome</keyword>
<dbReference type="Proteomes" id="UP000006201">
    <property type="component" value="Unassembled WGS sequence"/>
</dbReference>
<proteinExistence type="predicted"/>
<name>A4C5U2_9GAMM</name>
<gene>
    <name evidence="1" type="ORF">PTD2_11039</name>
</gene>
<dbReference type="AlphaFoldDB" id="A4C5U2"/>
<dbReference type="HOGENOM" id="CLU_2275073_0_0_6"/>
<dbReference type="STRING" id="87626.PTD2_11039"/>
<evidence type="ECO:0000313" key="1">
    <source>
        <dbReference type="EMBL" id="EAR29346.1"/>
    </source>
</evidence>
<protein>
    <submittedName>
        <fullName evidence="1">Uncharacterized protein</fullName>
    </submittedName>
</protein>
<evidence type="ECO:0000313" key="2">
    <source>
        <dbReference type="Proteomes" id="UP000006201"/>
    </source>
</evidence>
<accession>A4C5U2</accession>